<dbReference type="Proteomes" id="UP001177023">
    <property type="component" value="Unassembled WGS sequence"/>
</dbReference>
<organism evidence="2 3">
    <name type="scientific">Mesorhabditis spiculigera</name>
    <dbReference type="NCBI Taxonomy" id="96644"/>
    <lineage>
        <taxon>Eukaryota</taxon>
        <taxon>Metazoa</taxon>
        <taxon>Ecdysozoa</taxon>
        <taxon>Nematoda</taxon>
        <taxon>Chromadorea</taxon>
        <taxon>Rhabditida</taxon>
        <taxon>Rhabditina</taxon>
        <taxon>Rhabditomorpha</taxon>
        <taxon>Rhabditoidea</taxon>
        <taxon>Rhabditidae</taxon>
        <taxon>Mesorhabditinae</taxon>
        <taxon>Mesorhabditis</taxon>
    </lineage>
</organism>
<feature type="compositionally biased region" description="Low complexity" evidence="1">
    <location>
        <begin position="242"/>
        <end position="253"/>
    </location>
</feature>
<keyword evidence="3" id="KW-1185">Reference proteome</keyword>
<proteinExistence type="predicted"/>
<feature type="region of interest" description="Disordered" evidence="1">
    <location>
        <begin position="290"/>
        <end position="343"/>
    </location>
</feature>
<reference evidence="2" key="1">
    <citation type="submission" date="2023-06" db="EMBL/GenBank/DDBJ databases">
        <authorList>
            <person name="Delattre M."/>
        </authorList>
    </citation>
    <scope>NUCLEOTIDE SEQUENCE</scope>
    <source>
        <strain evidence="2">AF72</strain>
    </source>
</reference>
<accession>A0AA36CXX2</accession>
<feature type="compositionally biased region" description="Polar residues" evidence="1">
    <location>
        <begin position="70"/>
        <end position="83"/>
    </location>
</feature>
<sequence length="343" mass="39405">MMQLLEEVLKNAPDFSDESFNSESQDVDFSNIDFNQLLMPAGGVEFNNGSSTPMPPESSTSAMPPEQKPDTFSENGSITSGSGKTHPRGEAYLAERRRKLCEKSMRQRAAKRNRETPEQREQRLEIQREQWRARRLAIRIQETPEERQARLKIERERERARRHERESMETPEEREERLRVKRERVRAIKQARQSQESPEERQQRLLLNREQWRAWRQRKLETEAAEDREARLLKDRTRKQRGTPSRSSRSPTGALEMAGLLNLAEIPGILELEAQANAMQLLFGSGVPGEIFTPPPKNETPESEDDGLVYEDDDGDQPMGGESSQTCSAALDVQQPSSSQCFQ</sequence>
<feature type="compositionally biased region" description="Basic and acidic residues" evidence="1">
    <location>
        <begin position="157"/>
        <end position="168"/>
    </location>
</feature>
<feature type="region of interest" description="Disordered" evidence="1">
    <location>
        <begin position="227"/>
        <end position="253"/>
    </location>
</feature>
<evidence type="ECO:0000313" key="2">
    <source>
        <dbReference type="EMBL" id="CAJ0577392.1"/>
    </source>
</evidence>
<protein>
    <submittedName>
        <fullName evidence="2">Uncharacterized protein</fullName>
    </submittedName>
</protein>
<evidence type="ECO:0000256" key="1">
    <source>
        <dbReference type="SAM" id="MobiDB-lite"/>
    </source>
</evidence>
<feature type="compositionally biased region" description="Polar residues" evidence="1">
    <location>
        <begin position="322"/>
        <end position="343"/>
    </location>
</feature>
<evidence type="ECO:0000313" key="3">
    <source>
        <dbReference type="Proteomes" id="UP001177023"/>
    </source>
</evidence>
<gene>
    <name evidence="2" type="ORF">MSPICULIGERA_LOCUS15665</name>
</gene>
<feature type="compositionally biased region" description="Acidic residues" evidence="1">
    <location>
        <begin position="301"/>
        <end position="316"/>
    </location>
</feature>
<feature type="compositionally biased region" description="Basic and acidic residues" evidence="1">
    <location>
        <begin position="87"/>
        <end position="105"/>
    </location>
</feature>
<dbReference type="EMBL" id="CATQJA010002650">
    <property type="protein sequence ID" value="CAJ0577392.1"/>
    <property type="molecule type" value="Genomic_DNA"/>
</dbReference>
<feature type="region of interest" description="Disordered" evidence="1">
    <location>
        <begin position="157"/>
        <end position="179"/>
    </location>
</feature>
<feature type="non-terminal residue" evidence="2">
    <location>
        <position position="1"/>
    </location>
</feature>
<dbReference type="AlphaFoldDB" id="A0AA36CXX2"/>
<feature type="region of interest" description="Disordered" evidence="1">
    <location>
        <begin position="43"/>
        <end position="123"/>
    </location>
</feature>
<feature type="compositionally biased region" description="Basic and acidic residues" evidence="1">
    <location>
        <begin position="112"/>
        <end position="123"/>
    </location>
</feature>
<comment type="caution">
    <text evidence="2">The sequence shown here is derived from an EMBL/GenBank/DDBJ whole genome shotgun (WGS) entry which is preliminary data.</text>
</comment>
<name>A0AA36CXX2_9BILA</name>